<sequence>MKKLMRLVGYASNWRKWLALDSNAQNTFSNLIGDIEESLMVCVKRYNKEEMSGAKDGIESDQEHSEAQGKGRKRKIGGLMKRKLRKVDICVRRFDQASESDLNRKSQEAKDLLHGPFTSASRRMRLRSS</sequence>
<dbReference type="Proteomes" id="UP001060085">
    <property type="component" value="Linkage Group LG01"/>
</dbReference>
<name>A0ACC0CB43_CATRO</name>
<reference evidence="2" key="1">
    <citation type="journal article" date="2023" name="Nat. Plants">
        <title>Single-cell RNA sequencing provides a high-resolution roadmap for understanding the multicellular compartmentation of specialized metabolism.</title>
        <authorList>
            <person name="Sun S."/>
            <person name="Shen X."/>
            <person name="Li Y."/>
            <person name="Li Y."/>
            <person name="Wang S."/>
            <person name="Li R."/>
            <person name="Zhang H."/>
            <person name="Shen G."/>
            <person name="Guo B."/>
            <person name="Wei J."/>
            <person name="Xu J."/>
            <person name="St-Pierre B."/>
            <person name="Chen S."/>
            <person name="Sun C."/>
        </authorList>
    </citation>
    <scope>NUCLEOTIDE SEQUENCE [LARGE SCALE GENOMIC DNA]</scope>
</reference>
<protein>
    <submittedName>
        <fullName evidence="1">Uncharacterized protein</fullName>
    </submittedName>
</protein>
<evidence type="ECO:0000313" key="1">
    <source>
        <dbReference type="EMBL" id="KAI5682104.1"/>
    </source>
</evidence>
<comment type="caution">
    <text evidence="1">The sequence shown here is derived from an EMBL/GenBank/DDBJ whole genome shotgun (WGS) entry which is preliminary data.</text>
</comment>
<organism evidence="1 2">
    <name type="scientific">Catharanthus roseus</name>
    <name type="common">Madagascar periwinkle</name>
    <name type="synonym">Vinca rosea</name>
    <dbReference type="NCBI Taxonomy" id="4058"/>
    <lineage>
        <taxon>Eukaryota</taxon>
        <taxon>Viridiplantae</taxon>
        <taxon>Streptophyta</taxon>
        <taxon>Embryophyta</taxon>
        <taxon>Tracheophyta</taxon>
        <taxon>Spermatophyta</taxon>
        <taxon>Magnoliopsida</taxon>
        <taxon>eudicotyledons</taxon>
        <taxon>Gunneridae</taxon>
        <taxon>Pentapetalae</taxon>
        <taxon>asterids</taxon>
        <taxon>lamiids</taxon>
        <taxon>Gentianales</taxon>
        <taxon>Apocynaceae</taxon>
        <taxon>Rauvolfioideae</taxon>
        <taxon>Vinceae</taxon>
        <taxon>Catharanthinae</taxon>
        <taxon>Catharanthus</taxon>
    </lineage>
</organism>
<keyword evidence="2" id="KW-1185">Reference proteome</keyword>
<proteinExistence type="predicted"/>
<gene>
    <name evidence="1" type="ORF">M9H77_03332</name>
</gene>
<accession>A0ACC0CB43</accession>
<dbReference type="EMBL" id="CM044701">
    <property type="protein sequence ID" value="KAI5682104.1"/>
    <property type="molecule type" value="Genomic_DNA"/>
</dbReference>
<evidence type="ECO:0000313" key="2">
    <source>
        <dbReference type="Proteomes" id="UP001060085"/>
    </source>
</evidence>